<evidence type="ECO:0000313" key="3">
    <source>
        <dbReference type="Proteomes" id="UP000315496"/>
    </source>
</evidence>
<sequence length="140" mass="15564">MTQRGMFLFILIFFPSLSFLSKVLFADILSHLFKGPSFRIEMLHADEEVHIVTHLGPPTLESLGYVQEVLHPTLAIGSSYARFIGLILLSLLALGWVYVTRDVSRPTFRGFLLLLFLSAGLSGLAALMIITLLCSNRVVL</sequence>
<gene>
    <name evidence="2" type="ORF">GMRT_23449</name>
</gene>
<keyword evidence="3" id="KW-1185">Reference proteome</keyword>
<dbReference type="Proteomes" id="UP000315496">
    <property type="component" value="Chromosome 3"/>
</dbReference>
<reference evidence="2 3" key="1">
    <citation type="submission" date="2019-05" db="EMBL/GenBank/DDBJ databases">
        <title>The compact genome of Giardia muris reveals important steps in the evolution of intestinal protozoan parasites.</title>
        <authorList>
            <person name="Xu F."/>
            <person name="Jimenez-Gonzalez A."/>
            <person name="Einarsson E."/>
            <person name="Astvaldsson A."/>
            <person name="Peirasmaki D."/>
            <person name="Eckmann L."/>
            <person name="Andersson J.O."/>
            <person name="Svard S.G."/>
            <person name="Jerlstrom-Hultqvist J."/>
        </authorList>
    </citation>
    <scope>NUCLEOTIDE SEQUENCE [LARGE SCALE GENOMIC DNA]</scope>
    <source>
        <strain evidence="2 3">Roberts-Thomson</strain>
    </source>
</reference>
<dbReference type="AlphaFoldDB" id="A0A4Z1SPT9"/>
<dbReference type="EMBL" id="VDLU01000003">
    <property type="protein sequence ID" value="TNJ27842.1"/>
    <property type="molecule type" value="Genomic_DNA"/>
</dbReference>
<evidence type="ECO:0000256" key="1">
    <source>
        <dbReference type="SAM" id="Phobius"/>
    </source>
</evidence>
<feature type="transmembrane region" description="Helical" evidence="1">
    <location>
        <begin position="111"/>
        <end position="133"/>
    </location>
</feature>
<protein>
    <submittedName>
        <fullName evidence="2">Uncharacterized protein</fullName>
    </submittedName>
</protein>
<comment type="caution">
    <text evidence="2">The sequence shown here is derived from an EMBL/GenBank/DDBJ whole genome shotgun (WGS) entry which is preliminary data.</text>
</comment>
<feature type="transmembrane region" description="Helical" evidence="1">
    <location>
        <begin position="80"/>
        <end position="99"/>
    </location>
</feature>
<dbReference type="VEuPathDB" id="GiardiaDB:GMRT_23449"/>
<evidence type="ECO:0000313" key="2">
    <source>
        <dbReference type="EMBL" id="TNJ27842.1"/>
    </source>
</evidence>
<keyword evidence="1" id="KW-0472">Membrane</keyword>
<keyword evidence="1" id="KW-0812">Transmembrane</keyword>
<keyword evidence="1" id="KW-1133">Transmembrane helix</keyword>
<name>A0A4Z1SPT9_GIAMU</name>
<proteinExistence type="predicted"/>
<accession>A0A4Z1SPT9</accession>
<organism evidence="2 3">
    <name type="scientific">Giardia muris</name>
    <dbReference type="NCBI Taxonomy" id="5742"/>
    <lineage>
        <taxon>Eukaryota</taxon>
        <taxon>Metamonada</taxon>
        <taxon>Diplomonadida</taxon>
        <taxon>Hexamitidae</taxon>
        <taxon>Giardiinae</taxon>
        <taxon>Giardia</taxon>
    </lineage>
</organism>